<feature type="region of interest" description="Disordered" evidence="3">
    <location>
        <begin position="81"/>
        <end position="111"/>
    </location>
</feature>
<dbReference type="PRINTS" id="PR00700">
    <property type="entry name" value="PRTYPHPHTASE"/>
</dbReference>
<dbReference type="SMART" id="SM00404">
    <property type="entry name" value="PTPc_motif"/>
    <property type="match status" value="1"/>
</dbReference>
<dbReference type="GO" id="GO:0004725">
    <property type="term" value="F:protein tyrosine phosphatase activity"/>
    <property type="evidence" value="ECO:0007669"/>
    <property type="project" value="UniProtKB-EC"/>
</dbReference>
<dbReference type="Gene3D" id="3.40.250.10">
    <property type="entry name" value="Rhodanese-like domain"/>
    <property type="match status" value="1"/>
</dbReference>
<dbReference type="Proteomes" id="UP000226192">
    <property type="component" value="Unassembled WGS sequence"/>
</dbReference>
<feature type="region of interest" description="Disordered" evidence="3">
    <location>
        <begin position="603"/>
        <end position="628"/>
    </location>
</feature>
<dbReference type="STRING" id="1399860.A0A2C5YDP0"/>
<evidence type="ECO:0000259" key="5">
    <source>
        <dbReference type="PROSITE" id="PS50056"/>
    </source>
</evidence>
<feature type="compositionally biased region" description="Low complexity" evidence="3">
    <location>
        <begin position="362"/>
        <end position="376"/>
    </location>
</feature>
<dbReference type="PROSITE" id="PS50206">
    <property type="entry name" value="RHODANESE_3"/>
    <property type="match status" value="1"/>
</dbReference>
<organism evidence="7 8">
    <name type="scientific">Ophiocordyceps australis</name>
    <dbReference type="NCBI Taxonomy" id="1399860"/>
    <lineage>
        <taxon>Eukaryota</taxon>
        <taxon>Fungi</taxon>
        <taxon>Dikarya</taxon>
        <taxon>Ascomycota</taxon>
        <taxon>Pezizomycotina</taxon>
        <taxon>Sordariomycetes</taxon>
        <taxon>Hypocreomycetidae</taxon>
        <taxon>Hypocreales</taxon>
        <taxon>Ophiocordycipitaceae</taxon>
        <taxon>Ophiocordyceps</taxon>
    </lineage>
</organism>
<dbReference type="InterPro" id="IPR000242">
    <property type="entry name" value="PTP_cat"/>
</dbReference>
<dbReference type="Pfam" id="PF00581">
    <property type="entry name" value="Rhodanese"/>
    <property type="match status" value="1"/>
</dbReference>
<evidence type="ECO:0000256" key="3">
    <source>
        <dbReference type="SAM" id="MobiDB-lite"/>
    </source>
</evidence>
<protein>
    <recommendedName>
        <fullName evidence="2">protein-tyrosine-phosphatase</fullName>
        <ecNumber evidence="2">3.1.3.48</ecNumber>
    </recommendedName>
</protein>
<evidence type="ECO:0000259" key="6">
    <source>
        <dbReference type="PROSITE" id="PS50206"/>
    </source>
</evidence>
<dbReference type="InterPro" id="IPR000387">
    <property type="entry name" value="Tyr_Pase_dom"/>
</dbReference>
<dbReference type="AlphaFoldDB" id="A0A2C5YDP0"/>
<dbReference type="EMBL" id="NJET01000014">
    <property type="protein sequence ID" value="PHH65806.1"/>
    <property type="molecule type" value="Genomic_DNA"/>
</dbReference>
<dbReference type="PANTHER" id="PTHR19134">
    <property type="entry name" value="RECEPTOR-TYPE TYROSINE-PROTEIN PHOSPHATASE"/>
    <property type="match status" value="1"/>
</dbReference>
<dbReference type="PROSITE" id="PS00383">
    <property type="entry name" value="TYR_PHOSPHATASE_1"/>
    <property type="match status" value="1"/>
</dbReference>
<evidence type="ECO:0000256" key="1">
    <source>
        <dbReference type="ARBA" id="ARBA00009649"/>
    </source>
</evidence>
<dbReference type="Gene3D" id="3.90.190.10">
    <property type="entry name" value="Protein tyrosine phosphatase superfamily"/>
    <property type="match status" value="1"/>
</dbReference>
<dbReference type="OrthoDB" id="6058203at2759"/>
<feature type="domain" description="Rhodanese" evidence="6">
    <location>
        <begin position="241"/>
        <end position="357"/>
    </location>
</feature>
<keyword evidence="8" id="KW-1185">Reference proteome</keyword>
<proteinExistence type="inferred from homology"/>
<evidence type="ECO:0000256" key="2">
    <source>
        <dbReference type="ARBA" id="ARBA00013064"/>
    </source>
</evidence>
<feature type="region of interest" description="Disordered" evidence="3">
    <location>
        <begin position="358"/>
        <end position="381"/>
    </location>
</feature>
<dbReference type="InterPro" id="IPR016130">
    <property type="entry name" value="Tyr_Pase_AS"/>
</dbReference>
<dbReference type="PROSITE" id="PS50055">
    <property type="entry name" value="TYR_PHOSPHATASE_PTP"/>
    <property type="match status" value="1"/>
</dbReference>
<dbReference type="SUPFAM" id="SSF52799">
    <property type="entry name" value="(Phosphotyrosine protein) phosphatases II"/>
    <property type="match status" value="1"/>
</dbReference>
<dbReference type="PROSITE" id="PS50056">
    <property type="entry name" value="TYR_PHOSPHATASE_2"/>
    <property type="match status" value="1"/>
</dbReference>
<dbReference type="Pfam" id="PF00102">
    <property type="entry name" value="Y_phosphatase"/>
    <property type="match status" value="1"/>
</dbReference>
<dbReference type="InterPro" id="IPR036873">
    <property type="entry name" value="Rhodanese-like_dom_sf"/>
</dbReference>
<dbReference type="SMART" id="SM00194">
    <property type="entry name" value="PTPc"/>
    <property type="match status" value="1"/>
</dbReference>
<dbReference type="InterPro" id="IPR003595">
    <property type="entry name" value="Tyr_Pase_cat"/>
</dbReference>
<evidence type="ECO:0000313" key="8">
    <source>
        <dbReference type="Proteomes" id="UP000226192"/>
    </source>
</evidence>
<dbReference type="InterPro" id="IPR050348">
    <property type="entry name" value="Protein-Tyr_Phosphatase"/>
</dbReference>
<name>A0A2C5YDP0_9HYPO</name>
<reference evidence="7 8" key="1">
    <citation type="submission" date="2017-06" db="EMBL/GenBank/DDBJ databases">
        <title>Ant-infecting Ophiocordyceps genomes reveal a high diversity of potential behavioral manipulation genes and a possible major role for enterotoxins.</title>
        <authorList>
            <person name="De Bekker C."/>
            <person name="Evans H.C."/>
            <person name="Brachmann A."/>
            <person name="Hughes D.P."/>
        </authorList>
    </citation>
    <scope>NUCLEOTIDE SEQUENCE [LARGE SCALE GENOMIC DNA]</scope>
    <source>
        <strain evidence="7 8">Map64</strain>
    </source>
</reference>
<dbReference type="InterPro" id="IPR029021">
    <property type="entry name" value="Prot-tyrosine_phosphatase-like"/>
</dbReference>
<dbReference type="CDD" id="cd18533">
    <property type="entry name" value="PTP_fungal"/>
    <property type="match status" value="1"/>
</dbReference>
<dbReference type="SUPFAM" id="SSF52821">
    <property type="entry name" value="Rhodanese/Cell cycle control phosphatase"/>
    <property type="match status" value="1"/>
</dbReference>
<sequence>MLSPKRHQEARASSPNYFGLAVEATSESRETSGLVRENWNSASSSVKSFAAALPKQIPLEPNADFEAFKRQADINRGKSFSLPTAHQLHPPSLATPVRPRPPRWHTHVSDADSDSFFPSTTAFRKDGINGRIDVDQASLHDSAYVSSDSKRNSEVSTIPMSITGMPRFDSPRLLDLSQCHTTTLSKPDGCDSRLSLMTSKVDPPSPQPADMSRAATLPSKLDSASRMMSVGDLKELVDSPDSQHLLLLDIRSSQSHALSHIRGALNLCIPTTLLKRPTFNIQKLQQTFHGGSSSSKFSRWRDMRWIVVYDAHASDKRDAVTAQNMIRKFTNEGYSGSTAILRGGFTLFEKTYPKLVDEGCDSPTSPSQSNSNSRASKGLAPVIGGVNLPQSTNEPDPFFSNIRQNIDLADGVGQLEVAWPLGLDLMQLPHWLRDAASNSDKGKRVSDKFLRIELDEQSRMRSAYAAFNPNLRQESKFYLSGVEKGCKNRYKDILPFDHARVRLQHKPEGSCDYVNASHLKTSGSNKRYIASQGPLPATFEDFWTVIWEQDVRVVVMLTAESEGGQLKCHSYWKGRDFGALKLKSLSERKVSLNLDKQRSNDFKKKTSIATGSENSTPTKTSENQDGPSHAPYVIVRKFALSHAAYPFAPIREITHLHFSSWPDFGTPAQPAHLLALVELANLTQQAAFPVETANVMSSMSTWQLQEPEKNAHTRPMLVHCSAGCGRTGTFCTVDTVIDMMKRLQLSKMAVAHPSKDLQGDVAMTDDHILGPHGAFQAPHAQSFFTHDVAYHDKGTSQIDTNWMHDDTIDLIQRTVEEFREQRLSMVQTLRQYVLCYETVLEWIYRTSDRKSAADATSRMRAGGFVKARHES</sequence>
<dbReference type="EC" id="3.1.3.48" evidence="2"/>
<comment type="caution">
    <text evidence="7">The sequence shown here is derived from an EMBL/GenBank/DDBJ whole genome shotgun (WGS) entry which is preliminary data.</text>
</comment>
<dbReference type="InterPro" id="IPR001763">
    <property type="entry name" value="Rhodanese-like_dom"/>
</dbReference>
<feature type="domain" description="Tyrosine specific protein phosphatases" evidence="5">
    <location>
        <begin position="693"/>
        <end position="769"/>
    </location>
</feature>
<dbReference type="PANTHER" id="PTHR19134:SF561">
    <property type="entry name" value="PROTEIN TYROSINE PHOSPHATASE 36E, ISOFORM A"/>
    <property type="match status" value="1"/>
</dbReference>
<evidence type="ECO:0000259" key="4">
    <source>
        <dbReference type="PROSITE" id="PS50055"/>
    </source>
</evidence>
<dbReference type="CDD" id="cd01446">
    <property type="entry name" value="DSP_MapKP"/>
    <property type="match status" value="1"/>
</dbReference>
<evidence type="ECO:0000313" key="7">
    <source>
        <dbReference type="EMBL" id="PHH65806.1"/>
    </source>
</evidence>
<comment type="similarity">
    <text evidence="1">Belongs to the protein-tyrosine phosphatase family. Non-receptor class subfamily.</text>
</comment>
<feature type="domain" description="Tyrosine-protein phosphatase" evidence="4">
    <location>
        <begin position="487"/>
        <end position="842"/>
    </location>
</feature>
<feature type="compositionally biased region" description="Polar residues" evidence="3">
    <location>
        <begin position="607"/>
        <end position="626"/>
    </location>
</feature>
<gene>
    <name evidence="7" type="ORF">CDD81_1533</name>
</gene>
<accession>A0A2C5YDP0</accession>